<protein>
    <submittedName>
        <fullName evidence="1">Uncharacterized protein</fullName>
    </submittedName>
</protein>
<keyword evidence="2" id="KW-1185">Reference proteome</keyword>
<dbReference type="EMBL" id="BGZK01000208">
    <property type="protein sequence ID" value="GBP28525.1"/>
    <property type="molecule type" value="Genomic_DNA"/>
</dbReference>
<name>A0A4C1UQ21_EUMVA</name>
<accession>A0A4C1UQ21</accession>
<evidence type="ECO:0000313" key="2">
    <source>
        <dbReference type="Proteomes" id="UP000299102"/>
    </source>
</evidence>
<evidence type="ECO:0000313" key="1">
    <source>
        <dbReference type="EMBL" id="GBP28525.1"/>
    </source>
</evidence>
<dbReference type="Proteomes" id="UP000299102">
    <property type="component" value="Unassembled WGS sequence"/>
</dbReference>
<proteinExistence type="predicted"/>
<gene>
    <name evidence="1" type="ORF">EVAR_22989_1</name>
</gene>
<organism evidence="1 2">
    <name type="scientific">Eumeta variegata</name>
    <name type="common">Bagworm moth</name>
    <name type="synonym">Eumeta japonica</name>
    <dbReference type="NCBI Taxonomy" id="151549"/>
    <lineage>
        <taxon>Eukaryota</taxon>
        <taxon>Metazoa</taxon>
        <taxon>Ecdysozoa</taxon>
        <taxon>Arthropoda</taxon>
        <taxon>Hexapoda</taxon>
        <taxon>Insecta</taxon>
        <taxon>Pterygota</taxon>
        <taxon>Neoptera</taxon>
        <taxon>Endopterygota</taxon>
        <taxon>Lepidoptera</taxon>
        <taxon>Glossata</taxon>
        <taxon>Ditrysia</taxon>
        <taxon>Tineoidea</taxon>
        <taxon>Psychidae</taxon>
        <taxon>Oiketicinae</taxon>
        <taxon>Eumeta</taxon>
    </lineage>
</organism>
<comment type="caution">
    <text evidence="1">The sequence shown here is derived from an EMBL/GenBank/DDBJ whole genome shotgun (WGS) entry which is preliminary data.</text>
</comment>
<dbReference type="AlphaFoldDB" id="A0A4C1UQ21"/>
<sequence length="91" mass="10130">MQQRNLLLLVCIQRLCGTSPREPVHLRAVAKHADKLKRSRSLTVVERESSRSITESSQRPLKAHRLKEIAAPALAGGGRPAPRRLCLLSPF</sequence>
<reference evidence="1 2" key="1">
    <citation type="journal article" date="2019" name="Commun. Biol.">
        <title>The bagworm genome reveals a unique fibroin gene that provides high tensile strength.</title>
        <authorList>
            <person name="Kono N."/>
            <person name="Nakamura H."/>
            <person name="Ohtoshi R."/>
            <person name="Tomita M."/>
            <person name="Numata K."/>
            <person name="Arakawa K."/>
        </authorList>
    </citation>
    <scope>NUCLEOTIDE SEQUENCE [LARGE SCALE GENOMIC DNA]</scope>
</reference>